<keyword evidence="8" id="KW-1185">Reference proteome</keyword>
<name>A0A562T0L2_9HYPH</name>
<dbReference type="InterPro" id="IPR051398">
    <property type="entry name" value="Polysacch_Deacetylase"/>
</dbReference>
<proteinExistence type="inferred from homology"/>
<dbReference type="GO" id="GO:0016810">
    <property type="term" value="F:hydrolase activity, acting on carbon-nitrogen (but not peptide) bonds"/>
    <property type="evidence" value="ECO:0007669"/>
    <property type="project" value="InterPro"/>
</dbReference>
<accession>A0A562T0L2</accession>
<dbReference type="PROSITE" id="PS51677">
    <property type="entry name" value="NODB"/>
    <property type="match status" value="1"/>
</dbReference>
<dbReference type="SUPFAM" id="SSF88713">
    <property type="entry name" value="Glycoside hydrolase/deacetylase"/>
    <property type="match status" value="1"/>
</dbReference>
<gene>
    <name evidence="7" type="ORF">JM93_02314</name>
</gene>
<reference evidence="7 8" key="1">
    <citation type="submission" date="2019-07" db="EMBL/GenBank/DDBJ databases">
        <title>Genomic Encyclopedia of Archaeal and Bacterial Type Strains, Phase II (KMG-II): from individual species to whole genera.</title>
        <authorList>
            <person name="Goeker M."/>
        </authorList>
    </citation>
    <scope>NUCLEOTIDE SEQUENCE [LARGE SCALE GENOMIC DNA]</scope>
    <source>
        <strain evidence="7 8">ATCC BAA-252</strain>
    </source>
</reference>
<evidence type="ECO:0000256" key="1">
    <source>
        <dbReference type="ARBA" id="ARBA00003236"/>
    </source>
</evidence>
<feature type="domain" description="NodB homology" evidence="6">
    <location>
        <begin position="103"/>
        <end position="362"/>
    </location>
</feature>
<dbReference type="GO" id="GO:0005975">
    <property type="term" value="P:carbohydrate metabolic process"/>
    <property type="evidence" value="ECO:0007669"/>
    <property type="project" value="InterPro"/>
</dbReference>
<evidence type="ECO:0000256" key="5">
    <source>
        <dbReference type="ARBA" id="ARBA00032976"/>
    </source>
</evidence>
<evidence type="ECO:0000256" key="4">
    <source>
        <dbReference type="ARBA" id="ARBA00022729"/>
    </source>
</evidence>
<organism evidence="7 8">
    <name type="scientific">Roseibium hamelinense</name>
    <dbReference type="NCBI Taxonomy" id="150831"/>
    <lineage>
        <taxon>Bacteria</taxon>
        <taxon>Pseudomonadati</taxon>
        <taxon>Pseudomonadota</taxon>
        <taxon>Alphaproteobacteria</taxon>
        <taxon>Hyphomicrobiales</taxon>
        <taxon>Stappiaceae</taxon>
        <taxon>Roseibium</taxon>
    </lineage>
</organism>
<sequence length="362" mass="40266">MTSVLTPVLPKISRVEVLRRQAKNAGLKLLAKSGLASAIGHRFGGNGIILMFHEFVTSPDNLLDQGCRVSDLEAALRNLSQSGWDFVTLGEAIRRISSGNPNRFVVLTYDDGYRSNIELALPVMEKYNAPATIYVPTQMMTRDINAWWLGLRVLARDNDRIEFDPMGLAFECVDLPSKIAALRRMVAWVWEDFRRVEHLARIFEAYKVSVADEVERTVLTEDEMMAADRHPLIEIGAHTTTHRALALLSEADAEEDIDANKRYLESKLDREVPHFAFPYGAPSIAGTREAEICKKLGFETAVTTEPGALFPEHAGYPFLLPRQDAENTVDGQAHITCGVNGVFRALASRLGDPVVRPDGFSE</sequence>
<evidence type="ECO:0000259" key="6">
    <source>
        <dbReference type="PROSITE" id="PS51677"/>
    </source>
</evidence>
<comment type="similarity">
    <text evidence="2">Belongs to the polysaccharide deacetylase family.</text>
</comment>
<dbReference type="OrthoDB" id="9782872at2"/>
<dbReference type="PANTHER" id="PTHR34216:SF7">
    <property type="entry name" value="POLY-BETA-1,6-N-ACETYL-D-GLUCOSAMINE N-DEACETYLASE"/>
    <property type="match status" value="1"/>
</dbReference>
<dbReference type="PANTHER" id="PTHR34216">
    <property type="match status" value="1"/>
</dbReference>
<protein>
    <recommendedName>
        <fullName evidence="3">Chitooligosaccharide deacetylase</fullName>
    </recommendedName>
    <alternativeName>
        <fullName evidence="5">Nodulation protein B</fullName>
    </alternativeName>
</protein>
<dbReference type="InterPro" id="IPR011330">
    <property type="entry name" value="Glyco_hydro/deAcase_b/a-brl"/>
</dbReference>
<dbReference type="Proteomes" id="UP000320593">
    <property type="component" value="Unassembled WGS sequence"/>
</dbReference>
<comment type="caution">
    <text evidence="7">The sequence shown here is derived from an EMBL/GenBank/DDBJ whole genome shotgun (WGS) entry which is preliminary data.</text>
</comment>
<comment type="function">
    <text evidence="1">Is involved in generating a small heat-stable compound (Nod), an acylated oligomer of N-acetylglucosamine, that stimulates mitosis in various plant protoplasts.</text>
</comment>
<dbReference type="Gene3D" id="3.20.20.370">
    <property type="entry name" value="Glycoside hydrolase/deacetylase"/>
    <property type="match status" value="1"/>
</dbReference>
<evidence type="ECO:0000256" key="3">
    <source>
        <dbReference type="ARBA" id="ARBA00020071"/>
    </source>
</evidence>
<dbReference type="EMBL" id="VLLF01000005">
    <property type="protein sequence ID" value="TWI87077.1"/>
    <property type="molecule type" value="Genomic_DNA"/>
</dbReference>
<evidence type="ECO:0000313" key="7">
    <source>
        <dbReference type="EMBL" id="TWI87077.1"/>
    </source>
</evidence>
<dbReference type="InterPro" id="IPR002509">
    <property type="entry name" value="NODB_dom"/>
</dbReference>
<evidence type="ECO:0000313" key="8">
    <source>
        <dbReference type="Proteomes" id="UP000320593"/>
    </source>
</evidence>
<keyword evidence="4" id="KW-0732">Signal</keyword>
<dbReference type="Pfam" id="PF01522">
    <property type="entry name" value="Polysacc_deac_1"/>
    <property type="match status" value="2"/>
</dbReference>
<evidence type="ECO:0000256" key="2">
    <source>
        <dbReference type="ARBA" id="ARBA00010973"/>
    </source>
</evidence>
<dbReference type="AlphaFoldDB" id="A0A562T0L2"/>